<keyword evidence="9" id="KW-0067">ATP-binding</keyword>
<evidence type="ECO:0000256" key="10">
    <source>
        <dbReference type="ARBA" id="ARBA00022842"/>
    </source>
</evidence>
<organism evidence="15 16">
    <name type="scientific">Stentor coeruleus</name>
    <dbReference type="NCBI Taxonomy" id="5963"/>
    <lineage>
        <taxon>Eukaryota</taxon>
        <taxon>Sar</taxon>
        <taxon>Alveolata</taxon>
        <taxon>Ciliophora</taxon>
        <taxon>Postciliodesmatophora</taxon>
        <taxon>Heterotrichea</taxon>
        <taxon>Heterotrichida</taxon>
        <taxon>Stentoridae</taxon>
        <taxon>Stentor</taxon>
    </lineage>
</organism>
<dbReference type="InterPro" id="IPR015813">
    <property type="entry name" value="Pyrv/PenolPyrv_kinase-like_dom"/>
</dbReference>
<evidence type="ECO:0000256" key="6">
    <source>
        <dbReference type="ARBA" id="ARBA00022723"/>
    </source>
</evidence>
<dbReference type="InterPro" id="IPR040442">
    <property type="entry name" value="Pyrv_kinase-like_dom_sf"/>
</dbReference>
<dbReference type="InterPro" id="IPR015806">
    <property type="entry name" value="Pyrv_Knase_insert_dom_sf"/>
</dbReference>
<evidence type="ECO:0000256" key="11">
    <source>
        <dbReference type="ARBA" id="ARBA00023152"/>
    </source>
</evidence>
<evidence type="ECO:0000256" key="1">
    <source>
        <dbReference type="ARBA" id="ARBA00001958"/>
    </source>
</evidence>
<evidence type="ECO:0000259" key="13">
    <source>
        <dbReference type="Pfam" id="PF00224"/>
    </source>
</evidence>
<evidence type="ECO:0000256" key="4">
    <source>
        <dbReference type="ARBA" id="ARBA00012142"/>
    </source>
</evidence>
<dbReference type="InterPro" id="IPR015795">
    <property type="entry name" value="Pyrv_Knase_C"/>
</dbReference>
<dbReference type="Gene3D" id="3.20.20.60">
    <property type="entry name" value="Phosphoenolpyruvate-binding domains"/>
    <property type="match status" value="2"/>
</dbReference>
<comment type="cofactor">
    <cofactor evidence="1">
        <name>K(+)</name>
        <dbReference type="ChEBI" id="CHEBI:29103"/>
    </cofactor>
</comment>
<evidence type="ECO:0000256" key="5">
    <source>
        <dbReference type="ARBA" id="ARBA00022679"/>
    </source>
</evidence>
<evidence type="ECO:0000256" key="9">
    <source>
        <dbReference type="ARBA" id="ARBA00022840"/>
    </source>
</evidence>
<keyword evidence="7" id="KW-0547">Nucleotide-binding</keyword>
<comment type="pathway">
    <text evidence="2">Carbohydrate degradation; glycolysis; pyruvate from D-glyceraldehyde 3-phosphate: step 5/5.</text>
</comment>
<dbReference type="InterPro" id="IPR001697">
    <property type="entry name" value="Pyr_Knase"/>
</dbReference>
<dbReference type="UniPathway" id="UPA00109">
    <property type="reaction ID" value="UER00188"/>
</dbReference>
<feature type="domain" description="Pyruvate kinase barrel" evidence="13">
    <location>
        <begin position="10"/>
        <end position="146"/>
    </location>
</feature>
<dbReference type="Pfam" id="PF02887">
    <property type="entry name" value="PK_C"/>
    <property type="match status" value="1"/>
</dbReference>
<dbReference type="Gene3D" id="2.40.33.10">
    <property type="entry name" value="PK beta-barrel domain-like"/>
    <property type="match status" value="2"/>
</dbReference>
<evidence type="ECO:0000256" key="3">
    <source>
        <dbReference type="ARBA" id="ARBA00008663"/>
    </source>
</evidence>
<keyword evidence="16" id="KW-1185">Reference proteome</keyword>
<dbReference type="GO" id="GO:0016301">
    <property type="term" value="F:kinase activity"/>
    <property type="evidence" value="ECO:0007669"/>
    <property type="project" value="UniProtKB-KW"/>
</dbReference>
<feature type="domain" description="Pyruvate kinase C-terminal" evidence="14">
    <location>
        <begin position="438"/>
        <end position="537"/>
    </location>
</feature>
<evidence type="ECO:0000313" key="16">
    <source>
        <dbReference type="Proteomes" id="UP000187209"/>
    </source>
</evidence>
<evidence type="ECO:0000256" key="8">
    <source>
        <dbReference type="ARBA" id="ARBA00022777"/>
    </source>
</evidence>
<dbReference type="Gene3D" id="3.40.1380.20">
    <property type="entry name" value="Pyruvate kinase, C-terminal domain"/>
    <property type="match status" value="1"/>
</dbReference>
<dbReference type="SUPFAM" id="SSF51621">
    <property type="entry name" value="Phosphoenolpyruvate/pyruvate domain"/>
    <property type="match status" value="1"/>
</dbReference>
<protein>
    <recommendedName>
        <fullName evidence="4">pyruvate kinase</fullName>
        <ecNumber evidence="4">2.7.1.40</ecNumber>
    </recommendedName>
</protein>
<keyword evidence="6" id="KW-0479">Metal-binding</keyword>
<keyword evidence="10" id="KW-0460">Magnesium</keyword>
<dbReference type="SUPFAM" id="SSF52935">
    <property type="entry name" value="PK C-terminal domain-like"/>
    <property type="match status" value="1"/>
</dbReference>
<dbReference type="InterPro" id="IPR015793">
    <property type="entry name" value="Pyrv_Knase_brl"/>
</dbReference>
<name>A0A1R2BLF5_9CILI</name>
<sequence length="554" mass="61453">MVEELSDIKRKTKIVVTLGESSSSKAVLVELIKAGMDVARISNRFLKGEKQDVLRNLQEAIKETGIHVGVMLGLRESDIRIGTFGKYSLRLKKNDLVRISTHAEQSEISCTLWCNNKEFSSMVSPGDKLLVDFGKIILTVLSNGSSESENYSFSRSFTSITSQDLNSDIDSSKSGNIMYMLNSTQKVESSLKRQKTNSFNEDLHRPKRLTPKNYHGAKVVMCRVENDCTITVHKPVHISSSDGHEIPTSDATISEDFKLIEWANENNVDFIVFKQIRNEEDLGFLMDLASSNIKKILGLQSKGSVTQFEQLIAETDGVVIGRGTLALETSLADVCRIQKKTVKRCNELGKPVIISTQLLESMIFHNTPTRSEVTDITNAVLDGTDALMLSGETAYGHDPVRAFNACARICIEAEKYLDYHGECERIKKILGNNITITENTCYSAVTTVLSTHTKVIVCLTESGRTAQIISRFMPPCAIVALTNSEVTERQLRIVRGVYPFFVKETQESELKDRIFTIIKAGEFAEVGDNIVVVGGLLYNFAAGHACSLKILIVK</sequence>
<evidence type="ECO:0000256" key="12">
    <source>
        <dbReference type="ARBA" id="ARBA00023317"/>
    </source>
</evidence>
<accession>A0A1R2BLF5</accession>
<proteinExistence type="inferred from homology"/>
<dbReference type="AlphaFoldDB" id="A0A1R2BLF5"/>
<evidence type="ECO:0000259" key="14">
    <source>
        <dbReference type="Pfam" id="PF02887"/>
    </source>
</evidence>
<gene>
    <name evidence="15" type="ORF">SteCoe_22819</name>
</gene>
<keyword evidence="5" id="KW-0808">Transferase</keyword>
<dbReference type="InterPro" id="IPR036918">
    <property type="entry name" value="Pyrv_Knase_C_sf"/>
</dbReference>
<keyword evidence="11" id="KW-0324">Glycolysis</keyword>
<dbReference type="GO" id="GO:0004743">
    <property type="term" value="F:pyruvate kinase activity"/>
    <property type="evidence" value="ECO:0007669"/>
    <property type="project" value="UniProtKB-EC"/>
</dbReference>
<dbReference type="Proteomes" id="UP000187209">
    <property type="component" value="Unassembled WGS sequence"/>
</dbReference>
<evidence type="ECO:0000256" key="7">
    <source>
        <dbReference type="ARBA" id="ARBA00022741"/>
    </source>
</evidence>
<dbReference type="PANTHER" id="PTHR11817">
    <property type="entry name" value="PYRUVATE KINASE"/>
    <property type="match status" value="1"/>
</dbReference>
<dbReference type="SUPFAM" id="SSF50800">
    <property type="entry name" value="PK beta-barrel domain-like"/>
    <property type="match status" value="1"/>
</dbReference>
<dbReference type="EMBL" id="MPUH01000568">
    <property type="protein sequence ID" value="OMJ77571.1"/>
    <property type="molecule type" value="Genomic_DNA"/>
</dbReference>
<comment type="similarity">
    <text evidence="3">Belongs to the pyruvate kinase family.</text>
</comment>
<dbReference type="EC" id="2.7.1.40" evidence="4"/>
<dbReference type="GO" id="GO:0030955">
    <property type="term" value="F:potassium ion binding"/>
    <property type="evidence" value="ECO:0007669"/>
    <property type="project" value="InterPro"/>
</dbReference>
<dbReference type="InterPro" id="IPR011037">
    <property type="entry name" value="Pyrv_Knase-like_insert_dom_sf"/>
</dbReference>
<comment type="caution">
    <text evidence="15">The sequence shown here is derived from an EMBL/GenBank/DDBJ whole genome shotgun (WGS) entry which is preliminary data.</text>
</comment>
<dbReference type="GO" id="GO:0005524">
    <property type="term" value="F:ATP binding"/>
    <property type="evidence" value="ECO:0007669"/>
    <property type="project" value="UniProtKB-KW"/>
</dbReference>
<reference evidence="15 16" key="1">
    <citation type="submission" date="2016-11" db="EMBL/GenBank/DDBJ databases">
        <title>The macronuclear genome of Stentor coeruleus: a giant cell with tiny introns.</title>
        <authorList>
            <person name="Slabodnick M."/>
            <person name="Ruby J.G."/>
            <person name="Reiff S.B."/>
            <person name="Swart E.C."/>
            <person name="Gosai S."/>
            <person name="Prabakaran S."/>
            <person name="Witkowska E."/>
            <person name="Larue G.E."/>
            <person name="Fisher S."/>
            <person name="Freeman R.M."/>
            <person name="Gunawardena J."/>
            <person name="Chu W."/>
            <person name="Stover N.A."/>
            <person name="Gregory B.D."/>
            <person name="Nowacki M."/>
            <person name="Derisi J."/>
            <person name="Roy S.W."/>
            <person name="Marshall W.F."/>
            <person name="Sood P."/>
        </authorList>
    </citation>
    <scope>NUCLEOTIDE SEQUENCE [LARGE SCALE GENOMIC DNA]</scope>
    <source>
        <strain evidence="15">WM001</strain>
    </source>
</reference>
<keyword evidence="8" id="KW-0418">Kinase</keyword>
<evidence type="ECO:0000313" key="15">
    <source>
        <dbReference type="EMBL" id="OMJ77571.1"/>
    </source>
</evidence>
<dbReference type="GO" id="GO:0000287">
    <property type="term" value="F:magnesium ion binding"/>
    <property type="evidence" value="ECO:0007669"/>
    <property type="project" value="InterPro"/>
</dbReference>
<feature type="domain" description="Pyruvate kinase barrel" evidence="13">
    <location>
        <begin position="214"/>
        <end position="402"/>
    </location>
</feature>
<keyword evidence="12" id="KW-0670">Pyruvate</keyword>
<evidence type="ECO:0000256" key="2">
    <source>
        <dbReference type="ARBA" id="ARBA00004997"/>
    </source>
</evidence>
<dbReference type="Pfam" id="PF00224">
    <property type="entry name" value="PK"/>
    <property type="match status" value="2"/>
</dbReference>
<dbReference type="OrthoDB" id="108365at2759"/>